<evidence type="ECO:0000313" key="2">
    <source>
        <dbReference type="Proteomes" id="UP000676246"/>
    </source>
</evidence>
<dbReference type="AlphaFoldDB" id="A0A940YFH5"/>
<dbReference type="RefSeq" id="WP_210857274.1">
    <property type="nucleotide sequence ID" value="NZ_JAGQDD010000034.1"/>
</dbReference>
<proteinExistence type="predicted"/>
<sequence>MFNASAVLSHRKTIPWHITAQSTQQERRLSEQMKQLTIEQARAVHAISPVPWKLVETSEGWTVETGEAKLVVTNGRRPRVFKSLEAAVRQLRDRVGVTNFQVETVRT</sequence>
<dbReference type="Proteomes" id="UP000676246">
    <property type="component" value="Unassembled WGS sequence"/>
</dbReference>
<gene>
    <name evidence="1" type="ORF">KAK03_24325</name>
</gene>
<accession>A0A940YFH5</accession>
<name>A0A940YFH5_9BURK</name>
<protein>
    <submittedName>
        <fullName evidence="1">Uncharacterized protein</fullName>
    </submittedName>
</protein>
<evidence type="ECO:0000313" key="1">
    <source>
        <dbReference type="EMBL" id="MBQ0933610.1"/>
    </source>
</evidence>
<comment type="caution">
    <text evidence="1">The sequence shown here is derived from an EMBL/GenBank/DDBJ whole genome shotgun (WGS) entry which is preliminary data.</text>
</comment>
<reference evidence="1 2" key="1">
    <citation type="submission" date="2021-04" db="EMBL/GenBank/DDBJ databases">
        <title>The genome sequence of Ideonella sp. 3Y2.</title>
        <authorList>
            <person name="Liu Y."/>
        </authorList>
    </citation>
    <scope>NUCLEOTIDE SEQUENCE [LARGE SCALE GENOMIC DNA]</scope>
    <source>
        <strain evidence="1 2">3Y2</strain>
    </source>
</reference>
<organism evidence="1 2">
    <name type="scientific">Ideonella alba</name>
    <dbReference type="NCBI Taxonomy" id="2824118"/>
    <lineage>
        <taxon>Bacteria</taxon>
        <taxon>Pseudomonadati</taxon>
        <taxon>Pseudomonadota</taxon>
        <taxon>Betaproteobacteria</taxon>
        <taxon>Burkholderiales</taxon>
        <taxon>Sphaerotilaceae</taxon>
        <taxon>Ideonella</taxon>
    </lineage>
</organism>
<dbReference type="EMBL" id="JAGQDD010000034">
    <property type="protein sequence ID" value="MBQ0933610.1"/>
    <property type="molecule type" value="Genomic_DNA"/>
</dbReference>
<keyword evidence="2" id="KW-1185">Reference proteome</keyword>